<keyword evidence="3 7" id="KW-0812">Transmembrane</keyword>
<keyword evidence="6" id="KW-0325">Glycoprotein</keyword>
<evidence type="ECO:0000259" key="8">
    <source>
        <dbReference type="PROSITE" id="PS50156"/>
    </source>
</evidence>
<feature type="transmembrane region" description="Helical" evidence="7">
    <location>
        <begin position="483"/>
        <end position="504"/>
    </location>
</feature>
<feature type="transmembrane region" description="Helical" evidence="7">
    <location>
        <begin position="672"/>
        <end position="698"/>
    </location>
</feature>
<keyword evidence="5 7" id="KW-0472">Membrane</keyword>
<comment type="similarity">
    <text evidence="2">Belongs to the patched family.</text>
</comment>
<dbReference type="Proteomes" id="UP001519460">
    <property type="component" value="Unassembled WGS sequence"/>
</dbReference>
<feature type="transmembrane region" description="Helical" evidence="7">
    <location>
        <begin position="314"/>
        <end position="337"/>
    </location>
</feature>
<name>A0ABD0KUE7_9CAEN</name>
<evidence type="ECO:0000256" key="2">
    <source>
        <dbReference type="ARBA" id="ARBA00005585"/>
    </source>
</evidence>
<dbReference type="InterPro" id="IPR000731">
    <property type="entry name" value="SSD"/>
</dbReference>
<dbReference type="AlphaFoldDB" id="A0ABD0KUE7"/>
<dbReference type="GO" id="GO:0016020">
    <property type="term" value="C:membrane"/>
    <property type="evidence" value="ECO:0007669"/>
    <property type="project" value="UniProtKB-SubCell"/>
</dbReference>
<feature type="transmembrane region" description="Helical" evidence="7">
    <location>
        <begin position="258"/>
        <end position="275"/>
    </location>
</feature>
<dbReference type="Gene3D" id="1.20.1640.10">
    <property type="entry name" value="Multidrug efflux transporter AcrB transmembrane domain"/>
    <property type="match status" value="2"/>
</dbReference>
<keyword evidence="10" id="KW-1185">Reference proteome</keyword>
<feature type="domain" description="SSD" evidence="8">
    <location>
        <begin position="257"/>
        <end position="416"/>
    </location>
</feature>
<feature type="transmembrane region" description="Helical" evidence="7">
    <location>
        <begin position="287"/>
        <end position="307"/>
    </location>
</feature>
<dbReference type="InterPro" id="IPR001036">
    <property type="entry name" value="Acrflvin-R"/>
</dbReference>
<feature type="non-terminal residue" evidence="9">
    <location>
        <position position="1"/>
    </location>
</feature>
<organism evidence="9 10">
    <name type="scientific">Batillaria attramentaria</name>
    <dbReference type="NCBI Taxonomy" id="370345"/>
    <lineage>
        <taxon>Eukaryota</taxon>
        <taxon>Metazoa</taxon>
        <taxon>Spiralia</taxon>
        <taxon>Lophotrochozoa</taxon>
        <taxon>Mollusca</taxon>
        <taxon>Gastropoda</taxon>
        <taxon>Caenogastropoda</taxon>
        <taxon>Sorbeoconcha</taxon>
        <taxon>Cerithioidea</taxon>
        <taxon>Batillariidae</taxon>
        <taxon>Batillaria</taxon>
    </lineage>
</organism>
<feature type="transmembrane region" description="Helical" evidence="7">
    <location>
        <begin position="391"/>
        <end position="417"/>
    </location>
</feature>
<feature type="transmembrane region" description="Helical" evidence="7">
    <location>
        <begin position="806"/>
        <end position="829"/>
    </location>
</feature>
<evidence type="ECO:0000256" key="1">
    <source>
        <dbReference type="ARBA" id="ARBA00004141"/>
    </source>
</evidence>
<reference evidence="9 10" key="1">
    <citation type="journal article" date="2023" name="Sci. Data">
        <title>Genome assembly of the Korean intertidal mud-creeper Batillaria attramentaria.</title>
        <authorList>
            <person name="Patra A.K."/>
            <person name="Ho P.T."/>
            <person name="Jun S."/>
            <person name="Lee S.J."/>
            <person name="Kim Y."/>
            <person name="Won Y.J."/>
        </authorList>
    </citation>
    <scope>NUCLEOTIDE SEQUENCE [LARGE SCALE GENOMIC DNA]</scope>
    <source>
        <strain evidence="9">Wonlab-2016</strain>
    </source>
</reference>
<dbReference type="InterPro" id="IPR003392">
    <property type="entry name" value="PTHD_SSD"/>
</dbReference>
<feature type="transmembrane region" description="Helical" evidence="7">
    <location>
        <begin position="737"/>
        <end position="758"/>
    </location>
</feature>
<dbReference type="PRINTS" id="PR00702">
    <property type="entry name" value="ACRIFLAVINRP"/>
</dbReference>
<dbReference type="Pfam" id="PF02460">
    <property type="entry name" value="Patched"/>
    <property type="match status" value="1"/>
</dbReference>
<proteinExistence type="inferred from homology"/>
<evidence type="ECO:0000313" key="10">
    <source>
        <dbReference type="Proteomes" id="UP001519460"/>
    </source>
</evidence>
<comment type="subcellular location">
    <subcellularLocation>
        <location evidence="1">Membrane</location>
        <topology evidence="1">Multi-pass membrane protein</topology>
    </subcellularLocation>
</comment>
<feature type="transmembrane region" description="Helical" evidence="7">
    <location>
        <begin position="704"/>
        <end position="725"/>
    </location>
</feature>
<evidence type="ECO:0000256" key="3">
    <source>
        <dbReference type="ARBA" id="ARBA00022692"/>
    </source>
</evidence>
<dbReference type="PANTHER" id="PTHR10796:SF92">
    <property type="entry name" value="PATCHED-RELATED, ISOFORM A"/>
    <property type="match status" value="1"/>
</dbReference>
<evidence type="ECO:0000256" key="5">
    <source>
        <dbReference type="ARBA" id="ARBA00023136"/>
    </source>
</evidence>
<dbReference type="PANTHER" id="PTHR10796">
    <property type="entry name" value="PATCHED-RELATED"/>
    <property type="match status" value="1"/>
</dbReference>
<comment type="caution">
    <text evidence="9">The sequence shown here is derived from an EMBL/GenBank/DDBJ whole genome shotgun (WGS) entry which is preliminary data.</text>
</comment>
<dbReference type="PROSITE" id="PS50156">
    <property type="entry name" value="SSD"/>
    <property type="match status" value="1"/>
</dbReference>
<evidence type="ECO:0000313" key="9">
    <source>
        <dbReference type="EMBL" id="KAK7490829.1"/>
    </source>
</evidence>
<dbReference type="InterPro" id="IPR051697">
    <property type="entry name" value="Patched_domain-protein"/>
</dbReference>
<feature type="transmembrane region" description="Helical" evidence="7">
    <location>
        <begin position="770"/>
        <end position="794"/>
    </location>
</feature>
<keyword evidence="4 7" id="KW-1133">Transmembrane helix</keyword>
<protein>
    <recommendedName>
        <fullName evidence="8">SSD domain-containing protein</fullName>
    </recommendedName>
</protein>
<gene>
    <name evidence="9" type="ORF">BaRGS_00017885</name>
</gene>
<evidence type="ECO:0000256" key="6">
    <source>
        <dbReference type="ARBA" id="ARBA00023180"/>
    </source>
</evidence>
<dbReference type="EMBL" id="JACVVK020000122">
    <property type="protein sequence ID" value="KAK7490829.1"/>
    <property type="molecule type" value="Genomic_DNA"/>
</dbReference>
<accession>A0ABD0KUE7</accession>
<sequence>KKCGGCTCYKKVKTVVAGLFMRYGILVGRHPLPFIVFPILVFGSLGAGLATMETETDMEVVYFPKDSRALRDRQTVRDTFPDMNNVSYNSFSQSELSSAVSLLFRSKSGSVFNSTVLNEIRNIVTRVKSITASSDGQTVTFSNVCARRDSLCFVDGEYVLSPSFQAAVGAGLVTYPYWNTPAGAVPLFTAIGGVEVQAGVLVSATVLKLSFNLLADSKVWQDKFLSFAHDLDPVYTEVTYETPDSLGQELDKSTSGDIWLFSLTITIMLTYASIVTAGGNPVSTRGMLANGGVLAAGLGILGSMGLLSLCGVKFVNIVGVIPFLVIGIGVDDMFLLMSSWSDTLGQTDLSVPDRVGATFAGAGIGITITSITDFLAFCIGTTSVFRSVTYFSLYAGVAVLFCYICNITLFGGCLAYHGRRVYSSRHCATCHVTKPRDQLLADGHSRCFAVCCGGSAPTEDRGDESICEKLPRLFLPKVILNNAIRIGILLGFLGYVGAAIYGAVNLQQGLLLQNLVPESSYYYRFIGLDEKYFQTRLPVGFIVTDNIDYGGTEGAQFLDLLSQARKDSQIDSSFERCWLTSYQNSTHYDAASPQSFVPNLQSFLSANSEFQPDVVFDSGQTKIEASRCFVWSEPSSDQYSQADLMLRMRDLADASSLPVFAYHAAFVAYEQFLAVLPATLQMVGCAVAVMFVVTFIFLPHLLMVMLVTLTIVMILVGIFGFMYYWDISLSSITMIHLVMSVGFSVDFSAHVCAAYLISDSHTREERAHDAITHAAGPILNGAVSTLLGVVLLVFSDSYIFTSFFRIMFLVILFGMLHAVLFLPVVLSMIGPQNCPPLLSDPGGQACLRTISANGQGDKP</sequence>
<dbReference type="SUPFAM" id="SSF82866">
    <property type="entry name" value="Multidrug efflux transporter AcrB transmembrane domain"/>
    <property type="match status" value="2"/>
</dbReference>
<evidence type="ECO:0000256" key="4">
    <source>
        <dbReference type="ARBA" id="ARBA00022989"/>
    </source>
</evidence>
<evidence type="ECO:0000256" key="7">
    <source>
        <dbReference type="SAM" id="Phobius"/>
    </source>
</evidence>
<feature type="transmembrane region" description="Helical" evidence="7">
    <location>
        <begin position="357"/>
        <end position="379"/>
    </location>
</feature>